<dbReference type="InterPro" id="IPR036271">
    <property type="entry name" value="Tet_transcr_reg_TetR-rel_C_sf"/>
</dbReference>
<organism evidence="6 7">
    <name type="scientific">Frankia nepalensis</name>
    <dbReference type="NCBI Taxonomy" id="1836974"/>
    <lineage>
        <taxon>Bacteria</taxon>
        <taxon>Bacillati</taxon>
        <taxon>Actinomycetota</taxon>
        <taxon>Actinomycetes</taxon>
        <taxon>Frankiales</taxon>
        <taxon>Frankiaceae</taxon>
        <taxon>Frankia</taxon>
    </lineage>
</organism>
<keyword evidence="3" id="KW-0804">Transcription</keyword>
<dbReference type="PANTHER" id="PTHR30055">
    <property type="entry name" value="HTH-TYPE TRANSCRIPTIONAL REGULATOR RUTR"/>
    <property type="match status" value="1"/>
</dbReference>
<dbReference type="Proteomes" id="UP000604475">
    <property type="component" value="Unassembled WGS sequence"/>
</dbReference>
<protein>
    <submittedName>
        <fullName evidence="6">TetR/AcrR family transcriptional regulator</fullName>
    </submittedName>
</protein>
<proteinExistence type="predicted"/>
<dbReference type="SUPFAM" id="SSF46689">
    <property type="entry name" value="Homeodomain-like"/>
    <property type="match status" value="1"/>
</dbReference>
<gene>
    <name evidence="6" type="ORF">I7412_40530</name>
</gene>
<accession>A0A937RJC6</accession>
<keyword evidence="7" id="KW-1185">Reference proteome</keyword>
<evidence type="ECO:0000256" key="4">
    <source>
        <dbReference type="PROSITE-ProRule" id="PRU00335"/>
    </source>
</evidence>
<dbReference type="InterPro" id="IPR050109">
    <property type="entry name" value="HTH-type_TetR-like_transc_reg"/>
</dbReference>
<keyword evidence="2 4" id="KW-0238">DNA-binding</keyword>
<name>A0A937RJC6_9ACTN</name>
<dbReference type="PROSITE" id="PS50977">
    <property type="entry name" value="HTH_TETR_2"/>
    <property type="match status" value="1"/>
</dbReference>
<dbReference type="EMBL" id="JAEACQ010000380">
    <property type="protein sequence ID" value="MBL7633336.1"/>
    <property type="molecule type" value="Genomic_DNA"/>
</dbReference>
<evidence type="ECO:0000259" key="5">
    <source>
        <dbReference type="PROSITE" id="PS50977"/>
    </source>
</evidence>
<dbReference type="Pfam" id="PF00440">
    <property type="entry name" value="TetR_N"/>
    <property type="match status" value="1"/>
</dbReference>
<evidence type="ECO:0000256" key="2">
    <source>
        <dbReference type="ARBA" id="ARBA00023125"/>
    </source>
</evidence>
<dbReference type="InterPro" id="IPR009057">
    <property type="entry name" value="Homeodomain-like_sf"/>
</dbReference>
<feature type="domain" description="HTH tetR-type" evidence="5">
    <location>
        <begin position="12"/>
        <end position="71"/>
    </location>
</feature>
<dbReference type="Gene3D" id="1.10.357.10">
    <property type="entry name" value="Tetracycline Repressor, domain 2"/>
    <property type="match status" value="1"/>
</dbReference>
<evidence type="ECO:0000313" key="7">
    <source>
        <dbReference type="Proteomes" id="UP000604475"/>
    </source>
</evidence>
<evidence type="ECO:0000313" key="6">
    <source>
        <dbReference type="EMBL" id="MBL7633336.1"/>
    </source>
</evidence>
<feature type="DNA-binding region" description="H-T-H motif" evidence="4">
    <location>
        <begin position="34"/>
        <end position="53"/>
    </location>
</feature>
<evidence type="ECO:0000256" key="3">
    <source>
        <dbReference type="ARBA" id="ARBA00023163"/>
    </source>
</evidence>
<evidence type="ECO:0000256" key="1">
    <source>
        <dbReference type="ARBA" id="ARBA00023015"/>
    </source>
</evidence>
<dbReference type="GO" id="GO:0000976">
    <property type="term" value="F:transcription cis-regulatory region binding"/>
    <property type="evidence" value="ECO:0007669"/>
    <property type="project" value="TreeGrafter"/>
</dbReference>
<dbReference type="InterPro" id="IPR001647">
    <property type="entry name" value="HTH_TetR"/>
</dbReference>
<dbReference type="GO" id="GO:0003700">
    <property type="term" value="F:DNA-binding transcription factor activity"/>
    <property type="evidence" value="ECO:0007669"/>
    <property type="project" value="TreeGrafter"/>
</dbReference>
<reference evidence="6" key="1">
    <citation type="submission" date="2020-12" db="EMBL/GenBank/DDBJ databases">
        <title>Genomic characterization of non-nitrogen-fixing Frankia strains.</title>
        <authorList>
            <person name="Carlos-Shanley C."/>
            <person name="Guerra T."/>
            <person name="Hahn D."/>
        </authorList>
    </citation>
    <scope>NUCLEOTIDE SEQUENCE</scope>
    <source>
        <strain evidence="6">CN6</strain>
    </source>
</reference>
<sequence length="206" mass="22344">MRMLTPRRDDARRNREAILRVADAAFTGGSRAVPLREIARRAGLGRATVYRHFPDRHALAGAVAADYLEALREVVDGAEEDGRPFEDILSWVLSTQATMRPLTAVLREIPDQEQRQYLAGLVGILTPPFRRAQAEGRLRADAEPADLARVLVMLDAAAELEAADGARDVTMRRLIAVILAGLFTGAGDRLDQAVPGASPPTGDRTG</sequence>
<dbReference type="AlphaFoldDB" id="A0A937RJC6"/>
<keyword evidence="1" id="KW-0805">Transcription regulation</keyword>
<dbReference type="SUPFAM" id="SSF48498">
    <property type="entry name" value="Tetracyclin repressor-like, C-terminal domain"/>
    <property type="match status" value="1"/>
</dbReference>
<comment type="caution">
    <text evidence="6">The sequence shown here is derived from an EMBL/GenBank/DDBJ whole genome shotgun (WGS) entry which is preliminary data.</text>
</comment>
<dbReference type="PANTHER" id="PTHR30055:SF234">
    <property type="entry name" value="HTH-TYPE TRANSCRIPTIONAL REGULATOR BETI"/>
    <property type="match status" value="1"/>
</dbReference>